<dbReference type="InterPro" id="IPR058594">
    <property type="entry name" value="PB1-like_dom_pln"/>
</dbReference>
<sequence length="602" mass="69315">MWETLDLILNYGGTLKTSSPMEYSNGRIEIIKSDPDVVSYPHLKKFIESGPFGGFGKLMYKLPREPLESLKDLVDDASTLELVSLCATDGVCELYLLQPSTACSGGGVQNCEDIPDDDEDLGTQTDSAVEDNVELLEMGSQSENEDVLDSREQNNANFEAEDAEYEDSMEMYHSDNPPSYTSDTNAINEDEVQSNLNDYHPSYNPEIEPPFIELGMLFEDNIQFKSAMIRYAVHHKKNIYFKRNESKRVQAQCIQENCPFSFYANWEDRFKCFQLKTMITTHKCNPKFKLRVVSRKWIEDKYEDKVRDDPCIGYVALKEHIETELGIHIAVSMVRRAVRGIKKRIHASFEDQFTRLRDYTQELLDSIPNTTVKIMTSRVVDDGPCLFQRIYCSFGAMKRGFLEGCRKIIGLDGCFLKGLLKGKILTAVGRDANNNMYPIAWAIVEIENTSSWQWFLELLKHDLEIDDSSPWTVISDQQKGLTNVIQSLLPQAEHRNCARHIHANWSKNHRGKFMKQLFWMCARSTCEAQLQEWLQELQKKDPAAKQDLEIYPFKNWCKAFIRTSVKCDAFHNNMSEAFNRTLVGCRSKPIIPMLEDIRIQMM</sequence>
<proteinExistence type="predicted"/>
<feature type="domain" description="Transposase MuDR plant" evidence="1">
    <location>
        <begin position="213"/>
        <end position="265"/>
    </location>
</feature>
<accession>A0A9P0ZT34</accession>
<dbReference type="AlphaFoldDB" id="A0A9P0ZT34"/>
<gene>
    <name evidence="4" type="ORF">CEURO_LOCUS18555</name>
</gene>
<evidence type="ECO:0000259" key="3">
    <source>
        <dbReference type="Pfam" id="PF26130"/>
    </source>
</evidence>
<protein>
    <submittedName>
        <fullName evidence="4">Uncharacterized protein</fullName>
    </submittedName>
</protein>
<dbReference type="Pfam" id="PF10551">
    <property type="entry name" value="MULE"/>
    <property type="match status" value="1"/>
</dbReference>
<reference evidence="4" key="1">
    <citation type="submission" date="2022-07" db="EMBL/GenBank/DDBJ databases">
        <authorList>
            <person name="Macas J."/>
            <person name="Novak P."/>
            <person name="Neumann P."/>
        </authorList>
    </citation>
    <scope>NUCLEOTIDE SEQUENCE</scope>
</reference>
<feature type="domain" description="PB1-like" evidence="3">
    <location>
        <begin position="1"/>
        <end position="95"/>
    </location>
</feature>
<name>A0A9P0ZT34_CUSEU</name>
<dbReference type="Pfam" id="PF26130">
    <property type="entry name" value="PB1-like"/>
    <property type="match status" value="1"/>
</dbReference>
<dbReference type="EMBL" id="CAMAPE010000053">
    <property type="protein sequence ID" value="CAH9109737.1"/>
    <property type="molecule type" value="Genomic_DNA"/>
</dbReference>
<evidence type="ECO:0000259" key="1">
    <source>
        <dbReference type="Pfam" id="PF03108"/>
    </source>
</evidence>
<organism evidence="4 5">
    <name type="scientific">Cuscuta europaea</name>
    <name type="common">European dodder</name>
    <dbReference type="NCBI Taxonomy" id="41803"/>
    <lineage>
        <taxon>Eukaryota</taxon>
        <taxon>Viridiplantae</taxon>
        <taxon>Streptophyta</taxon>
        <taxon>Embryophyta</taxon>
        <taxon>Tracheophyta</taxon>
        <taxon>Spermatophyta</taxon>
        <taxon>Magnoliopsida</taxon>
        <taxon>eudicotyledons</taxon>
        <taxon>Gunneridae</taxon>
        <taxon>Pentapetalae</taxon>
        <taxon>asterids</taxon>
        <taxon>lamiids</taxon>
        <taxon>Solanales</taxon>
        <taxon>Convolvulaceae</taxon>
        <taxon>Cuscuteae</taxon>
        <taxon>Cuscuta</taxon>
        <taxon>Cuscuta subgen. Cuscuta</taxon>
    </lineage>
</organism>
<dbReference type="InterPro" id="IPR004332">
    <property type="entry name" value="Transposase_MuDR"/>
</dbReference>
<dbReference type="Pfam" id="PF03108">
    <property type="entry name" value="DBD_Tnp_Mut"/>
    <property type="match status" value="1"/>
</dbReference>
<evidence type="ECO:0000259" key="2">
    <source>
        <dbReference type="Pfam" id="PF10551"/>
    </source>
</evidence>
<dbReference type="Proteomes" id="UP001152484">
    <property type="component" value="Unassembled WGS sequence"/>
</dbReference>
<feature type="domain" description="MULE transposase" evidence="2">
    <location>
        <begin position="409"/>
        <end position="504"/>
    </location>
</feature>
<dbReference type="PANTHER" id="PTHR31973:SF187">
    <property type="entry name" value="MUTATOR TRANSPOSASE MUDRA PROTEIN"/>
    <property type="match status" value="1"/>
</dbReference>
<dbReference type="OrthoDB" id="1304515at2759"/>
<comment type="caution">
    <text evidence="4">The sequence shown here is derived from an EMBL/GenBank/DDBJ whole genome shotgun (WGS) entry which is preliminary data.</text>
</comment>
<evidence type="ECO:0000313" key="4">
    <source>
        <dbReference type="EMBL" id="CAH9109737.1"/>
    </source>
</evidence>
<evidence type="ECO:0000313" key="5">
    <source>
        <dbReference type="Proteomes" id="UP001152484"/>
    </source>
</evidence>
<dbReference type="InterPro" id="IPR018289">
    <property type="entry name" value="MULE_transposase_dom"/>
</dbReference>
<dbReference type="PANTHER" id="PTHR31973">
    <property type="entry name" value="POLYPROTEIN, PUTATIVE-RELATED"/>
    <property type="match status" value="1"/>
</dbReference>
<keyword evidence="5" id="KW-1185">Reference proteome</keyword>